<evidence type="ECO:0000256" key="3">
    <source>
        <dbReference type="ARBA" id="ARBA00023128"/>
    </source>
</evidence>
<feature type="domain" description="RAP" evidence="9">
    <location>
        <begin position="529"/>
        <end position="587"/>
    </location>
</feature>
<name>A0A401NWL6_SCYTO</name>
<evidence type="ECO:0000256" key="5">
    <source>
        <dbReference type="ARBA" id="ARBA00040471"/>
    </source>
</evidence>
<dbReference type="InterPro" id="IPR013584">
    <property type="entry name" value="RAP"/>
</dbReference>
<proteinExistence type="inferred from homology"/>
<dbReference type="Proteomes" id="UP000288216">
    <property type="component" value="Unassembled WGS sequence"/>
</dbReference>
<organism evidence="10 11">
    <name type="scientific">Scyliorhinus torazame</name>
    <name type="common">Cloudy catshark</name>
    <name type="synonym">Catulus torazame</name>
    <dbReference type="NCBI Taxonomy" id="75743"/>
    <lineage>
        <taxon>Eukaryota</taxon>
        <taxon>Metazoa</taxon>
        <taxon>Chordata</taxon>
        <taxon>Craniata</taxon>
        <taxon>Vertebrata</taxon>
        <taxon>Chondrichthyes</taxon>
        <taxon>Elasmobranchii</taxon>
        <taxon>Galeomorphii</taxon>
        <taxon>Galeoidea</taxon>
        <taxon>Carcharhiniformes</taxon>
        <taxon>Scyliorhinidae</taxon>
        <taxon>Scyliorhinus</taxon>
    </lineage>
</organism>
<keyword evidence="11" id="KW-1185">Reference proteome</keyword>
<dbReference type="PANTHER" id="PTHR21228:SF59">
    <property type="entry name" value="FAST KINASE DOMAIN-CONTAINING PROTEIN 4"/>
    <property type="match status" value="1"/>
</dbReference>
<dbReference type="CDD" id="cd23739">
    <property type="entry name" value="TBRG4-like_N"/>
    <property type="match status" value="1"/>
</dbReference>
<accession>A0A401NWL6</accession>
<dbReference type="GO" id="GO:0035770">
    <property type="term" value="C:ribonucleoprotein granule"/>
    <property type="evidence" value="ECO:0007669"/>
    <property type="project" value="TreeGrafter"/>
</dbReference>
<evidence type="ECO:0000256" key="8">
    <source>
        <dbReference type="SAM" id="SignalP"/>
    </source>
</evidence>
<keyword evidence="8" id="KW-0732">Signal</keyword>
<dbReference type="PANTHER" id="PTHR21228">
    <property type="entry name" value="FAST LEU-RICH DOMAIN-CONTAINING"/>
    <property type="match status" value="1"/>
</dbReference>
<dbReference type="EMBL" id="BFAA01001426">
    <property type="protein sequence ID" value="GCB65258.1"/>
    <property type="molecule type" value="Genomic_DNA"/>
</dbReference>
<dbReference type="GO" id="GO:0005759">
    <property type="term" value="C:mitochondrial matrix"/>
    <property type="evidence" value="ECO:0007669"/>
    <property type="project" value="UniProtKB-SubCell"/>
</dbReference>
<gene>
    <name evidence="10" type="ORF">scyTo_0004746</name>
</gene>
<protein>
    <recommendedName>
        <fullName evidence="5">FAST kinase domain-containing protein 4</fullName>
    </recommendedName>
    <alternativeName>
        <fullName evidence="7">Protein TBRG4</fullName>
    </alternativeName>
    <alternativeName>
        <fullName evidence="6">Transforming growth factor beta regulator 4</fullName>
    </alternativeName>
</protein>
<evidence type="ECO:0000256" key="7">
    <source>
        <dbReference type="ARBA" id="ARBA00043220"/>
    </source>
</evidence>
<evidence type="ECO:0000313" key="11">
    <source>
        <dbReference type="Proteomes" id="UP000288216"/>
    </source>
</evidence>
<dbReference type="InterPro" id="IPR050870">
    <property type="entry name" value="FAST_kinase"/>
</dbReference>
<evidence type="ECO:0000259" key="9">
    <source>
        <dbReference type="PROSITE" id="PS51286"/>
    </source>
</evidence>
<reference evidence="10 11" key="1">
    <citation type="journal article" date="2018" name="Nat. Ecol. Evol.">
        <title>Shark genomes provide insights into elasmobranch evolution and the origin of vertebrates.</title>
        <authorList>
            <person name="Hara Y"/>
            <person name="Yamaguchi K"/>
            <person name="Onimaru K"/>
            <person name="Kadota M"/>
            <person name="Koyanagi M"/>
            <person name="Keeley SD"/>
            <person name="Tatsumi K"/>
            <person name="Tanaka K"/>
            <person name="Motone F"/>
            <person name="Kageyama Y"/>
            <person name="Nozu R"/>
            <person name="Adachi N"/>
            <person name="Nishimura O"/>
            <person name="Nakagawa R"/>
            <person name="Tanegashima C"/>
            <person name="Kiyatake I"/>
            <person name="Matsumoto R"/>
            <person name="Murakumo K"/>
            <person name="Nishida K"/>
            <person name="Terakita A"/>
            <person name="Kuratani S"/>
            <person name="Sato K"/>
            <person name="Hyodo S Kuraku.S."/>
        </authorList>
    </citation>
    <scope>NUCLEOTIDE SEQUENCE [LARGE SCALE GENOMIC DNA]</scope>
</reference>
<keyword evidence="3" id="KW-0496">Mitochondrion</keyword>
<dbReference type="STRING" id="75743.A0A401NWL6"/>
<dbReference type="Pfam" id="PF06743">
    <property type="entry name" value="FAST_1"/>
    <property type="match status" value="1"/>
</dbReference>
<comment type="caution">
    <text evidence="10">The sequence shown here is derived from an EMBL/GenBank/DDBJ whole genome shotgun (WGS) entry which is preliminary data.</text>
</comment>
<dbReference type="AlphaFoldDB" id="A0A401NWL6"/>
<dbReference type="InterPro" id="IPR013579">
    <property type="entry name" value="FAST_2"/>
</dbReference>
<dbReference type="OMA" id="LCILQQA"/>
<sequence>MAARLIHRCTRHLCTSFLTVPAPATATVLTTCRWSTAELYRSPAPLAGVRTSSHRHTPDWPPAAEHSYTCQPERMKVDELIESALSTEELLQISSDHKVTGNQAAALLNRTCRQVVEQKLETQDVLGDSRFQKLLNIVDSQISAVWNGNLVSLLRSLIVMKLAANNRVLRSVENEIHWRLRRLSLKNLTSLADYYTSYAQTDGQKVLLSDVIKNVELRWTEIADAKTVAILMTKLGHLSGALMDRLEDKGLELAESFTPDDTRKVALALAMQNRRSIPLLRALSYHFMQKHGDLKTGVLIDMAFAYGKLNFQQTQVFQRLAAELLPRVPELTPIDVMRCTKSFAYLKWLNLPLFEALAQYVLEHCDQMTGVQLCNIIMAFARLNYQPTIGDAFYAKIHEKLSSALMEMNPFLLVDLVWSLCILQQVNPFYLSQVLDRHFFQRLTEGTQTQKGVNYKLKLIHVNTTAQLECSDYSGPYLPTDCLDSWTSVTKKPSPLGSGVREALQTVLGGQAKCRCGVETVYGWVIGKLAFVAREFPNYTSRSRDLLGRFAMARRHLQAAGFLIVDVPYYDWLELKSEWQKVAYLKDKMSKAIAEEMAQ</sequence>
<dbReference type="Pfam" id="PF08373">
    <property type="entry name" value="RAP"/>
    <property type="match status" value="1"/>
</dbReference>
<evidence type="ECO:0000256" key="1">
    <source>
        <dbReference type="ARBA" id="ARBA00004305"/>
    </source>
</evidence>
<evidence type="ECO:0000313" key="10">
    <source>
        <dbReference type="EMBL" id="GCB65258.1"/>
    </source>
</evidence>
<dbReference type="InterPro" id="IPR010622">
    <property type="entry name" value="FAST_Leu-rich"/>
</dbReference>
<comment type="similarity">
    <text evidence="4">Belongs to the FAST kinase family.</text>
</comment>
<dbReference type="Pfam" id="PF08368">
    <property type="entry name" value="FAST_2"/>
    <property type="match status" value="1"/>
</dbReference>
<dbReference type="GO" id="GO:0000963">
    <property type="term" value="P:mitochondrial RNA processing"/>
    <property type="evidence" value="ECO:0007669"/>
    <property type="project" value="TreeGrafter"/>
</dbReference>
<dbReference type="OrthoDB" id="6501018at2759"/>
<dbReference type="GO" id="GO:0044528">
    <property type="term" value="P:regulation of mitochondrial mRNA stability"/>
    <property type="evidence" value="ECO:0007669"/>
    <property type="project" value="InterPro"/>
</dbReference>
<evidence type="ECO:0000256" key="2">
    <source>
        <dbReference type="ARBA" id="ARBA00022946"/>
    </source>
</evidence>
<dbReference type="PROSITE" id="PS51286">
    <property type="entry name" value="RAP"/>
    <property type="match status" value="1"/>
</dbReference>
<dbReference type="SMART" id="SM00952">
    <property type="entry name" value="RAP"/>
    <property type="match status" value="1"/>
</dbReference>
<dbReference type="GO" id="GO:0003723">
    <property type="term" value="F:RNA binding"/>
    <property type="evidence" value="ECO:0007669"/>
    <property type="project" value="TreeGrafter"/>
</dbReference>
<evidence type="ECO:0000256" key="4">
    <source>
        <dbReference type="ARBA" id="ARBA00038281"/>
    </source>
</evidence>
<evidence type="ECO:0000256" key="6">
    <source>
        <dbReference type="ARBA" id="ARBA00042265"/>
    </source>
</evidence>
<comment type="subcellular location">
    <subcellularLocation>
        <location evidence="1">Mitochondrion matrix</location>
    </subcellularLocation>
</comment>
<feature type="signal peptide" evidence="8">
    <location>
        <begin position="1"/>
        <end position="26"/>
    </location>
</feature>
<feature type="chain" id="PRO_5019410894" description="FAST kinase domain-containing protein 4" evidence="8">
    <location>
        <begin position="27"/>
        <end position="599"/>
    </location>
</feature>
<keyword evidence="2" id="KW-0809">Transit peptide</keyword>